<dbReference type="InterPro" id="IPR029044">
    <property type="entry name" value="Nucleotide-diphossugar_trans"/>
</dbReference>
<dbReference type="STRING" id="204669.Acid345_2648"/>
<feature type="domain" description="MobA-like NTP transferase" evidence="1">
    <location>
        <begin position="9"/>
        <end position="179"/>
    </location>
</feature>
<dbReference type="PANTHER" id="PTHR43777:SF1">
    <property type="entry name" value="MOLYBDENUM COFACTOR CYTIDYLYLTRANSFERASE"/>
    <property type="match status" value="1"/>
</dbReference>
<dbReference type="Pfam" id="PF12804">
    <property type="entry name" value="NTP_transf_3"/>
    <property type="match status" value="1"/>
</dbReference>
<dbReference type="Gene3D" id="3.90.550.10">
    <property type="entry name" value="Spore Coat Polysaccharide Biosynthesis Protein SpsA, Chain A"/>
    <property type="match status" value="1"/>
</dbReference>
<dbReference type="AlphaFoldDB" id="Q1INA1"/>
<sequence>MTRAPGFCGVILSAGASSRMGRDKALLPWPADLVHPTTWRQTFLGAAIDMLRPHTDLVIVVAGANERAITPIIYAAGAFLVTNPNPERGQFSSLQIGLQEVLNRGRDAAMVALVDRPPVQPKTVEALRAAFIAAPDNIWSVVPQFEGKHGHPYVIGREMIEAFLRAPADATARDVEHAHEDHIFYQPVNDPGVCSNIDTPADYQQLSITGPAH</sequence>
<proteinExistence type="predicted"/>
<dbReference type="eggNOG" id="COG2068">
    <property type="taxonomic scope" value="Bacteria"/>
</dbReference>
<dbReference type="EnsemblBacteria" id="ABF41649">
    <property type="protein sequence ID" value="ABF41649"/>
    <property type="gene ID" value="Acid345_2648"/>
</dbReference>
<dbReference type="RefSeq" id="WP_011523450.1">
    <property type="nucleotide sequence ID" value="NC_008009.1"/>
</dbReference>
<dbReference type="InterPro" id="IPR025877">
    <property type="entry name" value="MobA-like_NTP_Trfase"/>
</dbReference>
<dbReference type="OrthoDB" id="285216at2"/>
<evidence type="ECO:0000259" key="1">
    <source>
        <dbReference type="Pfam" id="PF12804"/>
    </source>
</evidence>
<keyword evidence="3" id="KW-1185">Reference proteome</keyword>
<accession>Q1INA1</accession>
<dbReference type="CDD" id="cd04182">
    <property type="entry name" value="GT_2_like_f"/>
    <property type="match status" value="1"/>
</dbReference>
<gene>
    <name evidence="2" type="ordered locus">Acid345_2648</name>
</gene>
<name>Q1INA1_KORVE</name>
<dbReference type="EMBL" id="CP000360">
    <property type="protein sequence ID" value="ABF41649.1"/>
    <property type="molecule type" value="Genomic_DNA"/>
</dbReference>
<dbReference type="SUPFAM" id="SSF53448">
    <property type="entry name" value="Nucleotide-diphospho-sugar transferases"/>
    <property type="match status" value="1"/>
</dbReference>
<dbReference type="HOGENOM" id="CLU_061980_1_2_0"/>
<dbReference type="Proteomes" id="UP000002432">
    <property type="component" value="Chromosome"/>
</dbReference>
<protein>
    <recommendedName>
        <fullName evidence="1">MobA-like NTP transferase domain-containing protein</fullName>
    </recommendedName>
</protein>
<reference evidence="2 3" key="1">
    <citation type="journal article" date="2009" name="Appl. Environ. Microbiol.">
        <title>Three genomes from the phylum Acidobacteria provide insight into the lifestyles of these microorganisms in soils.</title>
        <authorList>
            <person name="Ward N.L."/>
            <person name="Challacombe J.F."/>
            <person name="Janssen P.H."/>
            <person name="Henrissat B."/>
            <person name="Coutinho P.M."/>
            <person name="Wu M."/>
            <person name="Xie G."/>
            <person name="Haft D.H."/>
            <person name="Sait M."/>
            <person name="Badger J."/>
            <person name="Barabote R.D."/>
            <person name="Bradley B."/>
            <person name="Brettin T.S."/>
            <person name="Brinkac L.M."/>
            <person name="Bruce D."/>
            <person name="Creasy T."/>
            <person name="Daugherty S.C."/>
            <person name="Davidsen T.M."/>
            <person name="DeBoy R.T."/>
            <person name="Detter J.C."/>
            <person name="Dodson R.J."/>
            <person name="Durkin A.S."/>
            <person name="Ganapathy A."/>
            <person name="Gwinn-Giglio M."/>
            <person name="Han C.S."/>
            <person name="Khouri H."/>
            <person name="Kiss H."/>
            <person name="Kothari S.P."/>
            <person name="Madupu R."/>
            <person name="Nelson K.E."/>
            <person name="Nelson W.C."/>
            <person name="Paulsen I."/>
            <person name="Penn K."/>
            <person name="Ren Q."/>
            <person name="Rosovitz M.J."/>
            <person name="Selengut J.D."/>
            <person name="Shrivastava S."/>
            <person name="Sullivan S.A."/>
            <person name="Tapia R."/>
            <person name="Thompson L.S."/>
            <person name="Watkins K.L."/>
            <person name="Yang Q."/>
            <person name="Yu C."/>
            <person name="Zafar N."/>
            <person name="Zhou L."/>
            <person name="Kuske C.R."/>
        </authorList>
    </citation>
    <scope>NUCLEOTIDE SEQUENCE [LARGE SCALE GENOMIC DNA]</scope>
    <source>
        <strain evidence="2 3">Ellin345</strain>
    </source>
</reference>
<dbReference type="KEGG" id="aba:Acid345_2648"/>
<organism evidence="2 3">
    <name type="scientific">Koribacter versatilis (strain Ellin345)</name>
    <dbReference type="NCBI Taxonomy" id="204669"/>
    <lineage>
        <taxon>Bacteria</taxon>
        <taxon>Pseudomonadati</taxon>
        <taxon>Acidobacteriota</taxon>
        <taxon>Terriglobia</taxon>
        <taxon>Terriglobales</taxon>
        <taxon>Candidatus Korobacteraceae</taxon>
        <taxon>Candidatus Korobacter</taxon>
    </lineage>
</organism>
<dbReference type="PANTHER" id="PTHR43777">
    <property type="entry name" value="MOLYBDENUM COFACTOR CYTIDYLYLTRANSFERASE"/>
    <property type="match status" value="1"/>
</dbReference>
<dbReference type="GO" id="GO:0016779">
    <property type="term" value="F:nucleotidyltransferase activity"/>
    <property type="evidence" value="ECO:0007669"/>
    <property type="project" value="UniProtKB-ARBA"/>
</dbReference>
<evidence type="ECO:0000313" key="3">
    <source>
        <dbReference type="Proteomes" id="UP000002432"/>
    </source>
</evidence>
<evidence type="ECO:0000313" key="2">
    <source>
        <dbReference type="EMBL" id="ABF41649.1"/>
    </source>
</evidence>